<dbReference type="GO" id="GO:0003959">
    <property type="term" value="F:NADPH dehydrogenase activity"/>
    <property type="evidence" value="ECO:0007669"/>
    <property type="project" value="TreeGrafter"/>
</dbReference>
<dbReference type="Pfam" id="PF00724">
    <property type="entry name" value="Oxidored_FMN"/>
    <property type="match status" value="1"/>
</dbReference>
<dbReference type="InterPro" id="IPR001155">
    <property type="entry name" value="OxRdtase_FMN_N"/>
</dbReference>
<dbReference type="EMBL" id="JAACJP010000043">
    <property type="protein sequence ID" value="KAF5372387.1"/>
    <property type="molecule type" value="Genomic_DNA"/>
</dbReference>
<proteinExistence type="predicted"/>
<dbReference type="GO" id="GO:0010181">
    <property type="term" value="F:FMN binding"/>
    <property type="evidence" value="ECO:0007669"/>
    <property type="project" value="InterPro"/>
</dbReference>
<evidence type="ECO:0000256" key="1">
    <source>
        <dbReference type="SAM" id="MobiDB-lite"/>
    </source>
</evidence>
<keyword evidence="4" id="KW-1185">Reference proteome</keyword>
<organism evidence="3 4">
    <name type="scientific">Tricholomella constricta</name>
    <dbReference type="NCBI Taxonomy" id="117010"/>
    <lineage>
        <taxon>Eukaryota</taxon>
        <taxon>Fungi</taxon>
        <taxon>Dikarya</taxon>
        <taxon>Basidiomycota</taxon>
        <taxon>Agaricomycotina</taxon>
        <taxon>Agaricomycetes</taxon>
        <taxon>Agaricomycetidae</taxon>
        <taxon>Agaricales</taxon>
        <taxon>Tricholomatineae</taxon>
        <taxon>Lyophyllaceae</taxon>
        <taxon>Tricholomella</taxon>
    </lineage>
</organism>
<dbReference type="PANTHER" id="PTHR22893">
    <property type="entry name" value="NADH OXIDOREDUCTASE-RELATED"/>
    <property type="match status" value="1"/>
</dbReference>
<dbReference type="InterPro" id="IPR013785">
    <property type="entry name" value="Aldolase_TIM"/>
</dbReference>
<dbReference type="InterPro" id="IPR045247">
    <property type="entry name" value="Oye-like"/>
</dbReference>
<sequence>MRCMRKDPISTYNSGPWGAPPTPQLTGEDPTLPHVSASAVPLPDQGAATPTPTPRALTAGEIQTYVELYATAAHNAVYLAGFDGVEVHGANGYLVDQFLQDVSNVRTDAYGGSVQARARFALEVVEAVVERVGESRAAIRFSPWSTGQGELLSSIISYLFLVFVGCGMGMSDPKPTFGYVVGELRRRFPRLSYIHVVEPRVSGVTTLAHVPEGQSNDFIREIWGSGDGVHDRRLISAGGYNRNLGIAQADAKGDLIAYGRPFIANPDLPYRLAKDVPLAIGARKWYYRYGSLDPKGYTDYPPAGEETASKDLFYVESKL</sequence>
<evidence type="ECO:0000259" key="2">
    <source>
        <dbReference type="Pfam" id="PF00724"/>
    </source>
</evidence>
<dbReference type="SUPFAM" id="SSF51395">
    <property type="entry name" value="FMN-linked oxidoreductases"/>
    <property type="match status" value="1"/>
</dbReference>
<reference evidence="3 4" key="1">
    <citation type="journal article" date="2020" name="ISME J.">
        <title>Uncovering the hidden diversity of litter-decomposition mechanisms in mushroom-forming fungi.</title>
        <authorList>
            <person name="Floudas D."/>
            <person name="Bentzer J."/>
            <person name="Ahren D."/>
            <person name="Johansson T."/>
            <person name="Persson P."/>
            <person name="Tunlid A."/>
        </authorList>
    </citation>
    <scope>NUCLEOTIDE SEQUENCE [LARGE SCALE GENOMIC DNA]</scope>
    <source>
        <strain evidence="3 4">CBS 661.87</strain>
    </source>
</reference>
<dbReference type="Proteomes" id="UP000565441">
    <property type="component" value="Unassembled WGS sequence"/>
</dbReference>
<name>A0A8H5GWL4_9AGAR</name>
<dbReference type="PANTHER" id="PTHR22893:SF91">
    <property type="entry name" value="NADPH DEHYDROGENASE 2-RELATED"/>
    <property type="match status" value="1"/>
</dbReference>
<protein>
    <recommendedName>
        <fullName evidence="2">NADH:flavin oxidoreductase/NADH oxidase N-terminal domain-containing protein</fullName>
    </recommendedName>
</protein>
<comment type="caution">
    <text evidence="3">The sequence shown here is derived from an EMBL/GenBank/DDBJ whole genome shotgun (WGS) entry which is preliminary data.</text>
</comment>
<dbReference type="Gene3D" id="3.20.20.70">
    <property type="entry name" value="Aldolase class I"/>
    <property type="match status" value="1"/>
</dbReference>
<feature type="region of interest" description="Disordered" evidence="1">
    <location>
        <begin position="1"/>
        <end position="54"/>
    </location>
</feature>
<feature type="domain" description="NADH:flavin oxidoreductase/NADH oxidase N-terminal" evidence="2">
    <location>
        <begin position="34"/>
        <end position="277"/>
    </location>
</feature>
<dbReference type="OrthoDB" id="276546at2759"/>
<dbReference type="AlphaFoldDB" id="A0A8H5GWL4"/>
<evidence type="ECO:0000313" key="4">
    <source>
        <dbReference type="Proteomes" id="UP000565441"/>
    </source>
</evidence>
<evidence type="ECO:0000313" key="3">
    <source>
        <dbReference type="EMBL" id="KAF5372387.1"/>
    </source>
</evidence>
<accession>A0A8H5GWL4</accession>
<gene>
    <name evidence="3" type="ORF">D9615_009290</name>
</gene>